<evidence type="ECO:0000256" key="3">
    <source>
        <dbReference type="ARBA" id="ARBA00022525"/>
    </source>
</evidence>
<dbReference type="SUPFAM" id="SSF48050">
    <property type="entry name" value="Hemocyanin, N-terminal domain"/>
    <property type="match status" value="1"/>
</dbReference>
<dbReference type="Pfam" id="PF00372">
    <property type="entry name" value="Hemocyanin_M"/>
    <property type="match status" value="1"/>
</dbReference>
<evidence type="ECO:0000313" key="7">
    <source>
        <dbReference type="EMBL" id="CCC55875.1"/>
    </source>
</evidence>
<dbReference type="PROSITE" id="PS00210">
    <property type="entry name" value="HEMOCYANIN_2"/>
    <property type="match status" value="1"/>
</dbReference>
<dbReference type="PROSITE" id="PS00498">
    <property type="entry name" value="TYROSINASE_2"/>
    <property type="match status" value="1"/>
</dbReference>
<dbReference type="PANTHER" id="PTHR11511">
    <property type="entry name" value="LARVAL STORAGE PROTEIN/PHENOLOXIDASE"/>
    <property type="match status" value="1"/>
</dbReference>
<proteinExistence type="evidence at transcript level"/>
<dbReference type="GO" id="GO:0005576">
    <property type="term" value="C:extracellular region"/>
    <property type="evidence" value="ECO:0007669"/>
    <property type="project" value="UniProtKB-SubCell"/>
</dbReference>
<dbReference type="GO" id="GO:0016491">
    <property type="term" value="F:oxidoreductase activity"/>
    <property type="evidence" value="ECO:0007669"/>
    <property type="project" value="InterPro"/>
</dbReference>
<dbReference type="Gene3D" id="1.20.1370.10">
    <property type="entry name" value="Hemocyanin, N-terminal domain"/>
    <property type="match status" value="1"/>
</dbReference>
<dbReference type="InterPro" id="IPR000896">
    <property type="entry name" value="Hemocyanin/hexamerin_mid_dom"/>
</dbReference>
<evidence type="ECO:0000256" key="2">
    <source>
        <dbReference type="ARBA" id="ARBA00009470"/>
    </source>
</evidence>
<dbReference type="InterPro" id="IPR013788">
    <property type="entry name" value="Hemocyanin/hexamerin"/>
</dbReference>
<protein>
    <submittedName>
        <fullName evidence="7">Myriapod hemocyanin subunit type 1</fullName>
    </submittedName>
</protein>
<evidence type="ECO:0000259" key="6">
    <source>
        <dbReference type="PROSITE" id="PS00498"/>
    </source>
</evidence>
<dbReference type="SUPFAM" id="SSF81296">
    <property type="entry name" value="E set domains"/>
    <property type="match status" value="1"/>
</dbReference>
<evidence type="ECO:0000256" key="1">
    <source>
        <dbReference type="ARBA" id="ARBA00004613"/>
    </source>
</evidence>
<evidence type="ECO:0000256" key="5">
    <source>
        <dbReference type="SAM" id="SignalP"/>
    </source>
</evidence>
<dbReference type="InterPro" id="IPR005203">
    <property type="entry name" value="Hemocyanin_C"/>
</dbReference>
<name>I7HPY6_9MYRI</name>
<comment type="similarity">
    <text evidence="2">Belongs to the tyrosinase family. Hemocyanin subfamily.</text>
</comment>
<dbReference type="PROSITE" id="PS00209">
    <property type="entry name" value="HEMOCYANIN_1"/>
    <property type="match status" value="1"/>
</dbReference>
<dbReference type="InterPro" id="IPR008922">
    <property type="entry name" value="Di-copper_centre_dom_sf"/>
</dbReference>
<organism evidence="7">
    <name type="scientific">Polydesmus angustus</name>
    <dbReference type="NCBI Taxonomy" id="1068628"/>
    <lineage>
        <taxon>Eukaryota</taxon>
        <taxon>Metazoa</taxon>
        <taxon>Ecdysozoa</taxon>
        <taxon>Arthropoda</taxon>
        <taxon>Myriapoda</taxon>
        <taxon>Diplopoda</taxon>
        <taxon>Helminthomorpha</taxon>
        <taxon>Polydesmida</taxon>
        <taxon>Polydesmidae</taxon>
        <taxon>Polydesmus</taxon>
    </lineage>
</organism>
<gene>
    <name evidence="7" type="primary">hc1</name>
</gene>
<feature type="domain" description="Tyrosinase copper-binding" evidence="6">
    <location>
        <begin position="379"/>
        <end position="390"/>
    </location>
</feature>
<accession>I7HPY6</accession>
<comment type="subcellular location">
    <subcellularLocation>
        <location evidence="1">Secreted</location>
    </subcellularLocation>
</comment>
<reference evidence="7" key="1">
    <citation type="submission" date="2011-07" db="EMBL/GenBank/DDBJ databases">
        <title>The evolution of myriapod hemocyanins.</title>
        <authorList>
            <person name="Pick C."/>
            <person name="Hegedues E."/>
            <person name="Meyer A."/>
            <person name="Hagner-Holler S."/>
            <person name="Burmester T."/>
        </authorList>
    </citation>
    <scope>NUCLEOTIDE SEQUENCE</scope>
    <source>
        <tissue evidence="7">Whole animal</tissue>
    </source>
</reference>
<feature type="region of interest" description="Disordered" evidence="4">
    <location>
        <begin position="420"/>
        <end position="453"/>
    </location>
</feature>
<feature type="chain" id="PRO_5003710201" evidence="5">
    <location>
        <begin position="17"/>
        <end position="684"/>
    </location>
</feature>
<dbReference type="EMBL" id="HE574797">
    <property type="protein sequence ID" value="CCC55875.1"/>
    <property type="molecule type" value="mRNA"/>
</dbReference>
<dbReference type="InterPro" id="IPR014756">
    <property type="entry name" value="Ig_E-set"/>
</dbReference>
<keyword evidence="5" id="KW-0732">Signal</keyword>
<dbReference type="InterPro" id="IPR002227">
    <property type="entry name" value="Tyrosinase_Cu-bd"/>
</dbReference>
<keyword evidence="3" id="KW-0964">Secreted</keyword>
<sequence length="684" mass="80310">MKLILCLTLFIGVALADRNCPAPTNVEAKQAMVDNLLTFINKPDNPPAPVPNVDPSKLKGVGYLPKREVFSMFDEREWPEAIEVLKRFLTPPTFEEFIKVAETLYPRMNEDLFFYCFSVAIVNRPDAQGVRVPRVQDVYPDKFFEHYLLVSIKDKIMTGHKNPVVNDTHDFHNHYDPYRRVDYFTEDMGMNSHHYHWHVTHPLFLPDVIEGVHKDRIGELFYWMHRQMVARFDSELLSNHLPRVSAFEHWDEPIHTGYAPHLTIHRTGYRYLYRPDGLILQDLPELTKSQMQQWKLRILKAIKRSNYVATNGSYVALDKVNGIDTLAHLIISTTGSVNRRYYGNLHSYAHTIAGKIADASGKYAEDAGVMIDVTTSARDPIFYQWHKYIDGLFQTYQKTLKPYNKYELSFPGVSIEDVHLETESDRKSEHHDDHHDDKHDDKHNESHDDHHDDHHEDVIHTYWTLNDFKLTKGFDYTLDSEAIIHMKHIDHEDFTYVFDVVNHDQKEKHAAIRVFLRPTYDEAGHEFTPEQFWPLIIELDKFTYTLKPGHNIIRHNVNESSVTMPREQIYDSVKQWSTKEHDHCHCGWPEYMLFPKGNYEGMAFKLFVMVTDWDQDKISDDTSCHCKNSLCYCGTIFQEYPDKRPMGFPFDRPLPKSGWEAFRTPNMFRKDLTVKFTGYSHIKH</sequence>
<dbReference type="Gene3D" id="2.60.40.1520">
    <property type="entry name" value="Hemocyanin, C-terminal domain"/>
    <property type="match status" value="1"/>
</dbReference>
<dbReference type="SUPFAM" id="SSF48056">
    <property type="entry name" value="Di-copper centre-containing domain"/>
    <property type="match status" value="1"/>
</dbReference>
<dbReference type="PANTHER" id="PTHR11511:SF5">
    <property type="entry name" value="FAT-BODY PROTEIN 1-RELATED"/>
    <property type="match status" value="1"/>
</dbReference>
<dbReference type="Gene3D" id="1.10.1280.10">
    <property type="entry name" value="Di-copper center containing domain from catechol oxidase"/>
    <property type="match status" value="1"/>
</dbReference>
<dbReference type="PRINTS" id="PR00187">
    <property type="entry name" value="HAEMOCYANIN"/>
</dbReference>
<dbReference type="InterPro" id="IPR005204">
    <property type="entry name" value="Hemocyanin_N"/>
</dbReference>
<dbReference type="AlphaFoldDB" id="I7HPY6"/>
<dbReference type="InterPro" id="IPR036697">
    <property type="entry name" value="Hemocyanin_N_sf"/>
</dbReference>
<feature type="signal peptide" evidence="5">
    <location>
        <begin position="1"/>
        <end position="16"/>
    </location>
</feature>
<dbReference type="Pfam" id="PF03723">
    <property type="entry name" value="Hemocyanin_C"/>
    <property type="match status" value="1"/>
</dbReference>
<dbReference type="Pfam" id="PF03722">
    <property type="entry name" value="Hemocyanin_N"/>
    <property type="match status" value="1"/>
</dbReference>
<evidence type="ECO:0000256" key="4">
    <source>
        <dbReference type="SAM" id="MobiDB-lite"/>
    </source>
</evidence>
<dbReference type="InterPro" id="IPR037020">
    <property type="entry name" value="Hemocyanin_C_sf"/>
</dbReference>